<dbReference type="EMBL" id="BEXA01000008">
    <property type="protein sequence ID" value="GAY74275.1"/>
    <property type="molecule type" value="Genomic_DNA"/>
</dbReference>
<dbReference type="OrthoDB" id="8612906at2"/>
<name>A0A401FPF6_9LACO</name>
<reference evidence="1 2" key="1">
    <citation type="submission" date="2017-11" db="EMBL/GenBank/DDBJ databases">
        <title>Draft Genome Sequence of Lactobacillus curieae NBRC 111893 isolated from Koso, a Japanese sugar-Vegetable Fermented Beverage.</title>
        <authorList>
            <person name="Chiou T.Y."/>
            <person name="Oshima K."/>
            <person name="Suda W."/>
            <person name="Hattori M."/>
            <person name="Takahashi T."/>
        </authorList>
    </citation>
    <scope>NUCLEOTIDE SEQUENCE [LARGE SCALE GENOMIC DNA]</scope>
    <source>
        <strain evidence="1 2">NBRC111893</strain>
    </source>
</reference>
<organism evidence="1 2">
    <name type="scientific">Lentilactobacillus kosonis</name>
    <dbReference type="NCBI Taxonomy" id="2810561"/>
    <lineage>
        <taxon>Bacteria</taxon>
        <taxon>Bacillati</taxon>
        <taxon>Bacillota</taxon>
        <taxon>Bacilli</taxon>
        <taxon>Lactobacillales</taxon>
        <taxon>Lactobacillaceae</taxon>
        <taxon>Lentilactobacillus</taxon>
    </lineage>
</organism>
<proteinExistence type="predicted"/>
<dbReference type="Proteomes" id="UP000286974">
    <property type="component" value="Unassembled WGS sequence"/>
</dbReference>
<evidence type="ECO:0000313" key="2">
    <source>
        <dbReference type="Proteomes" id="UP000286974"/>
    </source>
</evidence>
<keyword evidence="2" id="KW-1185">Reference proteome</keyword>
<evidence type="ECO:0008006" key="3">
    <source>
        <dbReference type="Google" id="ProtNLM"/>
    </source>
</evidence>
<protein>
    <recommendedName>
        <fullName evidence="3">Morphogenesis protein</fullName>
    </recommendedName>
</protein>
<accession>A0A401FPF6</accession>
<dbReference type="RefSeq" id="WP_125008942.1">
    <property type="nucleotide sequence ID" value="NZ_BEXA01000008.1"/>
</dbReference>
<dbReference type="AlphaFoldDB" id="A0A401FPF6"/>
<gene>
    <name evidence="1" type="ORF">NBRC111893_2421</name>
</gene>
<comment type="caution">
    <text evidence="1">The sequence shown here is derived from an EMBL/GenBank/DDBJ whole genome shotgun (WGS) entry which is preliminary data.</text>
</comment>
<sequence>MANKDFDMLTPGIKKLQELANSKVYIGVPYDDDHLTMIALVQEYGTTIKPKNGQFLAIPTENAKGKKPREIPDLFFMQSKSGAYLLARNNGEDDIEVLFILRHSVTIPKRPFIRFTYDQHIDEWTKLMRDWTFEVLMGRLTVDEALAKLGKQAVDDMKRTIKEFKNPRNAPLTVANKGFDDPLIDTGKMMNSITWHIERG</sequence>
<evidence type="ECO:0000313" key="1">
    <source>
        <dbReference type="EMBL" id="GAY74275.1"/>
    </source>
</evidence>